<dbReference type="Proteomes" id="UP000307956">
    <property type="component" value="Unassembled WGS sequence"/>
</dbReference>
<dbReference type="Pfam" id="PF09474">
    <property type="entry name" value="Type_III_YscX"/>
    <property type="match status" value="1"/>
</dbReference>
<keyword evidence="2" id="KW-1185">Reference proteome</keyword>
<name>A0A4S4ADV1_9RHOO</name>
<organism evidence="1 2">
    <name type="scientific">Pseudothauera rhizosphaerae</name>
    <dbReference type="NCBI Taxonomy" id="2565932"/>
    <lineage>
        <taxon>Bacteria</taxon>
        <taxon>Pseudomonadati</taxon>
        <taxon>Pseudomonadota</taxon>
        <taxon>Betaproteobacteria</taxon>
        <taxon>Rhodocyclales</taxon>
        <taxon>Zoogloeaceae</taxon>
        <taxon>Pseudothauera</taxon>
    </lineage>
</organism>
<reference evidence="1 2" key="1">
    <citation type="submission" date="2019-04" db="EMBL/GenBank/DDBJ databases">
        <title>Azoarcus rhizosphaerae sp. nov. isolated from rhizosphere of Ficus religiosa.</title>
        <authorList>
            <person name="Lin S.-Y."/>
            <person name="Hameed A."/>
            <person name="Hsu Y.-H."/>
            <person name="Young C.-C."/>
        </authorList>
    </citation>
    <scope>NUCLEOTIDE SEQUENCE [LARGE SCALE GENOMIC DNA]</scope>
    <source>
        <strain evidence="1 2">CC-YHH848</strain>
    </source>
</reference>
<comment type="caution">
    <text evidence="1">The sequence shown here is derived from an EMBL/GenBank/DDBJ whole genome shotgun (WGS) entry which is preliminary data.</text>
</comment>
<dbReference type="EMBL" id="SSOD01000018">
    <property type="protein sequence ID" value="THF57284.1"/>
    <property type="molecule type" value="Genomic_DNA"/>
</dbReference>
<gene>
    <name evidence="1" type="ORF">E6O51_18480</name>
</gene>
<dbReference type="RefSeq" id="WP_136386489.1">
    <property type="nucleotide sequence ID" value="NZ_SSOD01000018.1"/>
</dbReference>
<proteinExistence type="predicted"/>
<dbReference type="InterPro" id="IPR012672">
    <property type="entry name" value="T3SS_YscX"/>
</dbReference>
<accession>A0A4S4ADV1</accession>
<dbReference type="AlphaFoldDB" id="A0A4S4ADV1"/>
<evidence type="ECO:0000313" key="1">
    <source>
        <dbReference type="EMBL" id="THF57284.1"/>
    </source>
</evidence>
<sequence length="131" mass="14498">MSMKLDGFSFDRGIDRIIRNDQTSVPLPQAGQLAPSDAISRPELEKLLALPNLGDFLSETLKPDIDNKDLLTPQGFQRALQDALTELRQRAEDGSVDADTAKLLGKAARVLSEEANLRDLLNMYRSVLYQG</sequence>
<dbReference type="OrthoDB" id="8908641at2"/>
<evidence type="ECO:0000313" key="2">
    <source>
        <dbReference type="Proteomes" id="UP000307956"/>
    </source>
</evidence>
<protein>
    <submittedName>
        <fullName evidence="1">Uncharacterized protein</fullName>
    </submittedName>
</protein>